<keyword evidence="4" id="KW-1185">Reference proteome</keyword>
<name>A0A8T1Y0H0_9BRAS</name>
<proteinExistence type="predicted"/>
<protein>
    <submittedName>
        <fullName evidence="3">Uncharacterized protein</fullName>
    </submittedName>
</protein>
<keyword evidence="1" id="KW-0175">Coiled coil</keyword>
<evidence type="ECO:0000256" key="1">
    <source>
        <dbReference type="SAM" id="Coils"/>
    </source>
</evidence>
<evidence type="ECO:0000313" key="3">
    <source>
        <dbReference type="EMBL" id="KAG7540014.1"/>
    </source>
</evidence>
<feature type="region of interest" description="Disordered" evidence="2">
    <location>
        <begin position="1"/>
        <end position="27"/>
    </location>
</feature>
<comment type="caution">
    <text evidence="3">The sequence shown here is derived from an EMBL/GenBank/DDBJ whole genome shotgun (WGS) entry which is preliminary data.</text>
</comment>
<evidence type="ECO:0000313" key="4">
    <source>
        <dbReference type="Proteomes" id="UP000694240"/>
    </source>
</evidence>
<sequence length="119" mass="14177">MESERYKKRIPKRSRGQDQERSHLQESSIFVRMDPQHTDDVLKHLEKQKELLKEAHTTMLQELQKLEVEHETMMRKLYELMNTHTLNQKKMEETQNVLGGRETIEASSQSTVTTDDEEH</sequence>
<feature type="coiled-coil region" evidence="1">
    <location>
        <begin position="42"/>
        <end position="83"/>
    </location>
</feature>
<gene>
    <name evidence="3" type="ORF">ISN45_Aa07g002770</name>
</gene>
<feature type="compositionally biased region" description="Basic residues" evidence="2">
    <location>
        <begin position="1"/>
        <end position="14"/>
    </location>
</feature>
<dbReference type="PANTHER" id="PTHR37718">
    <property type="entry name" value="BNAC03G61340D PROTEIN"/>
    <property type="match status" value="1"/>
</dbReference>
<organism evidence="3 4">
    <name type="scientific">Arabidopsis thaliana x Arabidopsis arenosa</name>
    <dbReference type="NCBI Taxonomy" id="1240361"/>
    <lineage>
        <taxon>Eukaryota</taxon>
        <taxon>Viridiplantae</taxon>
        <taxon>Streptophyta</taxon>
        <taxon>Embryophyta</taxon>
        <taxon>Tracheophyta</taxon>
        <taxon>Spermatophyta</taxon>
        <taxon>Magnoliopsida</taxon>
        <taxon>eudicotyledons</taxon>
        <taxon>Gunneridae</taxon>
        <taxon>Pentapetalae</taxon>
        <taxon>rosids</taxon>
        <taxon>malvids</taxon>
        <taxon>Brassicales</taxon>
        <taxon>Brassicaceae</taxon>
        <taxon>Camelineae</taxon>
        <taxon>Arabidopsis</taxon>
    </lineage>
</organism>
<dbReference type="PANTHER" id="PTHR37718:SF2">
    <property type="entry name" value="OS03G0205150 PROTEIN"/>
    <property type="match status" value="1"/>
</dbReference>
<dbReference type="AlphaFoldDB" id="A0A8T1Y0H0"/>
<reference evidence="3 4" key="1">
    <citation type="submission" date="2020-12" db="EMBL/GenBank/DDBJ databases">
        <title>Concerted genomic and epigenomic changes stabilize Arabidopsis allopolyploids.</title>
        <authorList>
            <person name="Chen Z."/>
        </authorList>
    </citation>
    <scope>NUCLEOTIDE SEQUENCE [LARGE SCALE GENOMIC DNA]</scope>
    <source>
        <strain evidence="3">Allo738</strain>
        <tissue evidence="3">Leaf</tissue>
    </source>
</reference>
<accession>A0A8T1Y0H0</accession>
<feature type="region of interest" description="Disordered" evidence="2">
    <location>
        <begin position="100"/>
        <end position="119"/>
    </location>
</feature>
<evidence type="ECO:0000256" key="2">
    <source>
        <dbReference type="SAM" id="MobiDB-lite"/>
    </source>
</evidence>
<feature type="compositionally biased region" description="Basic and acidic residues" evidence="2">
    <location>
        <begin position="15"/>
        <end position="24"/>
    </location>
</feature>
<dbReference type="Proteomes" id="UP000694240">
    <property type="component" value="Chromosome 12"/>
</dbReference>
<dbReference type="EMBL" id="JAEFBK010000012">
    <property type="protein sequence ID" value="KAG7540014.1"/>
    <property type="molecule type" value="Genomic_DNA"/>
</dbReference>